<protein>
    <recommendedName>
        <fullName evidence="4">Glycosyltransferase</fullName>
    </recommendedName>
</protein>
<dbReference type="Pfam" id="PF03808">
    <property type="entry name" value="Glyco_tran_WecG"/>
    <property type="match status" value="1"/>
</dbReference>
<evidence type="ECO:0008006" key="4">
    <source>
        <dbReference type="Google" id="ProtNLM"/>
    </source>
</evidence>
<dbReference type="CDD" id="cd06533">
    <property type="entry name" value="Glyco_transf_WecG_TagA"/>
    <property type="match status" value="1"/>
</dbReference>
<evidence type="ECO:0000256" key="2">
    <source>
        <dbReference type="ARBA" id="ARBA00022679"/>
    </source>
</evidence>
<name>A0A380TDN7_9ZZZZ</name>
<evidence type="ECO:0000313" key="3">
    <source>
        <dbReference type="EMBL" id="SUS06157.1"/>
    </source>
</evidence>
<accession>A0A380TDN7</accession>
<dbReference type="NCBIfam" id="TIGR00696">
    <property type="entry name" value="wecG_tagA_cpsF"/>
    <property type="match status" value="1"/>
</dbReference>
<evidence type="ECO:0000256" key="1">
    <source>
        <dbReference type="ARBA" id="ARBA00022676"/>
    </source>
</evidence>
<gene>
    <name evidence="3" type="ORF">DF3PB_2470004</name>
</gene>
<dbReference type="EMBL" id="UIDG01000165">
    <property type="protein sequence ID" value="SUS06157.1"/>
    <property type="molecule type" value="Genomic_DNA"/>
</dbReference>
<proteinExistence type="predicted"/>
<dbReference type="PANTHER" id="PTHR34136">
    <property type="match status" value="1"/>
</dbReference>
<dbReference type="PANTHER" id="PTHR34136:SF1">
    <property type="entry name" value="UDP-N-ACETYL-D-MANNOSAMINURONIC ACID TRANSFERASE"/>
    <property type="match status" value="1"/>
</dbReference>
<dbReference type="AlphaFoldDB" id="A0A380TDN7"/>
<keyword evidence="2" id="KW-0808">Transferase</keyword>
<reference evidence="3" key="1">
    <citation type="submission" date="2018-07" db="EMBL/GenBank/DDBJ databases">
        <authorList>
            <person name="Quirk P.G."/>
            <person name="Krulwich T.A."/>
        </authorList>
    </citation>
    <scope>NUCLEOTIDE SEQUENCE</scope>
</reference>
<dbReference type="GO" id="GO:0016758">
    <property type="term" value="F:hexosyltransferase activity"/>
    <property type="evidence" value="ECO:0007669"/>
    <property type="project" value="TreeGrafter"/>
</dbReference>
<keyword evidence="1" id="KW-0328">Glycosyltransferase</keyword>
<sequence>MAVAASAWGGVETMIRRIELIGLPVTVFPTLDDCLAHVLPLIGPGEPGVFASFINPRSYYLAQHDPAYGAALARLDLVLPDGIGIVWALRQLTGVRAARISFDATSLYHPVFRHLQSLRCPVFIIGGRPGVAAKAAERMQTIYPTLNVVGVMHGYQSRAHSVRTIKNSGARFVLCGMGAPNQEAMLMALKQAGFSGSAFSCGGFLDQVVEKKEYYPRWVDRLEVRCLYRLAREPRRLCRRYLYEYQAFVRQFLQTMLTRPPRSARTDESP</sequence>
<organism evidence="3">
    <name type="scientific">metagenome</name>
    <dbReference type="NCBI Taxonomy" id="256318"/>
    <lineage>
        <taxon>unclassified sequences</taxon>
        <taxon>metagenomes</taxon>
    </lineage>
</organism>
<dbReference type="InterPro" id="IPR004629">
    <property type="entry name" value="WecG_TagA_CpsF"/>
</dbReference>